<dbReference type="InterPro" id="IPR036291">
    <property type="entry name" value="NAD(P)-bd_dom_sf"/>
</dbReference>
<feature type="domain" description="Gfo/Idh/MocA-like oxidoreductase N-terminal" evidence="2">
    <location>
        <begin position="2"/>
        <end position="132"/>
    </location>
</feature>
<evidence type="ECO:0000256" key="1">
    <source>
        <dbReference type="ARBA" id="ARBA00023002"/>
    </source>
</evidence>
<feature type="domain" description="GFO/IDH/MocA-like oxidoreductase" evidence="3">
    <location>
        <begin position="146"/>
        <end position="260"/>
    </location>
</feature>
<proteinExistence type="predicted"/>
<dbReference type="Gene3D" id="3.40.50.720">
    <property type="entry name" value="NAD(P)-binding Rossmann-like Domain"/>
    <property type="match status" value="1"/>
</dbReference>
<dbReference type="GO" id="GO:0000166">
    <property type="term" value="F:nucleotide binding"/>
    <property type="evidence" value="ECO:0007669"/>
    <property type="project" value="InterPro"/>
</dbReference>
<accession>A0A2S8FBD8</accession>
<evidence type="ECO:0000313" key="5">
    <source>
        <dbReference type="Proteomes" id="UP000238322"/>
    </source>
</evidence>
<organism evidence="4 5">
    <name type="scientific">Blastopirellula marina</name>
    <dbReference type="NCBI Taxonomy" id="124"/>
    <lineage>
        <taxon>Bacteria</taxon>
        <taxon>Pseudomonadati</taxon>
        <taxon>Planctomycetota</taxon>
        <taxon>Planctomycetia</taxon>
        <taxon>Pirellulales</taxon>
        <taxon>Pirellulaceae</taxon>
        <taxon>Blastopirellula</taxon>
    </lineage>
</organism>
<keyword evidence="1" id="KW-0560">Oxidoreductase</keyword>
<dbReference type="Pfam" id="PF22725">
    <property type="entry name" value="GFO_IDH_MocA_C3"/>
    <property type="match status" value="1"/>
</dbReference>
<dbReference type="GO" id="GO:0016491">
    <property type="term" value="F:oxidoreductase activity"/>
    <property type="evidence" value="ECO:0007669"/>
    <property type="project" value="UniProtKB-KW"/>
</dbReference>
<reference evidence="4 5" key="1">
    <citation type="submission" date="2018-02" db="EMBL/GenBank/DDBJ databases">
        <title>Comparative genomes isolates from brazilian mangrove.</title>
        <authorList>
            <person name="Araujo J.E."/>
            <person name="Taketani R.G."/>
            <person name="Silva M.C.P."/>
            <person name="Loureco M.V."/>
            <person name="Andreote F.D."/>
        </authorList>
    </citation>
    <scope>NUCLEOTIDE SEQUENCE [LARGE SCALE GENOMIC DNA]</scope>
    <source>
        <strain evidence="4 5">Hex-1 MGV</strain>
    </source>
</reference>
<sequence>MIKVGIVGVGFMSWIHYLAYQKIRGIQVAAFCSRDPKKQKGDWRGIQGNFGPPGEKIDVSKMNVYATIEELLADDSIDMVDICLPPAMHEEATIAALNAGKHVLVEKPIALSTKAAKAMQKAADKSGKLMLTAHVLPFFAEFNFALEAARSGKFGKLLGGHFKRLISNPSWLKDFFDLEKVGGPLLDLHIHDAHFIRLMFGMPTSVSSVGRMNGDCVEYCTTQFGFAEQDYVVTATSGVLHQATRSFTHAFEIHYENATLLMDFAVIDGAPVSSMPLTVLPRKGKSKQPKLKSTDPIDSFVAELKEVEKSILTGEPSSILAGDLAVDALVLCQKQADSVAKGKAVRV</sequence>
<dbReference type="InterPro" id="IPR055170">
    <property type="entry name" value="GFO_IDH_MocA-like_dom"/>
</dbReference>
<dbReference type="SUPFAM" id="SSF51735">
    <property type="entry name" value="NAD(P)-binding Rossmann-fold domains"/>
    <property type="match status" value="1"/>
</dbReference>
<dbReference type="Proteomes" id="UP000238322">
    <property type="component" value="Unassembled WGS sequence"/>
</dbReference>
<dbReference type="Gene3D" id="3.30.360.10">
    <property type="entry name" value="Dihydrodipicolinate Reductase, domain 2"/>
    <property type="match status" value="1"/>
</dbReference>
<evidence type="ECO:0000259" key="2">
    <source>
        <dbReference type="Pfam" id="PF01408"/>
    </source>
</evidence>
<protein>
    <submittedName>
        <fullName evidence="4">Oxidoreductase</fullName>
    </submittedName>
</protein>
<dbReference type="EMBL" id="PUHY01000015">
    <property type="protein sequence ID" value="PQO29471.1"/>
    <property type="molecule type" value="Genomic_DNA"/>
</dbReference>
<name>A0A2S8FBD8_9BACT</name>
<dbReference type="Pfam" id="PF01408">
    <property type="entry name" value="GFO_IDH_MocA"/>
    <property type="match status" value="1"/>
</dbReference>
<dbReference type="OrthoDB" id="9783105at2"/>
<evidence type="ECO:0000313" key="4">
    <source>
        <dbReference type="EMBL" id="PQO29471.1"/>
    </source>
</evidence>
<dbReference type="SUPFAM" id="SSF55347">
    <property type="entry name" value="Glyceraldehyde-3-phosphate dehydrogenase-like, C-terminal domain"/>
    <property type="match status" value="1"/>
</dbReference>
<evidence type="ECO:0000259" key="3">
    <source>
        <dbReference type="Pfam" id="PF22725"/>
    </source>
</evidence>
<gene>
    <name evidence="4" type="ORF">C5Y83_25745</name>
</gene>
<dbReference type="RefSeq" id="WP_105332665.1">
    <property type="nucleotide sequence ID" value="NZ_PUHY01000015.1"/>
</dbReference>
<dbReference type="PANTHER" id="PTHR43818">
    <property type="entry name" value="BCDNA.GH03377"/>
    <property type="match status" value="1"/>
</dbReference>
<dbReference type="InterPro" id="IPR000683">
    <property type="entry name" value="Gfo/Idh/MocA-like_OxRdtase_N"/>
</dbReference>
<dbReference type="PANTHER" id="PTHR43818:SF11">
    <property type="entry name" value="BCDNA.GH03377"/>
    <property type="match status" value="1"/>
</dbReference>
<comment type="caution">
    <text evidence="4">The sequence shown here is derived from an EMBL/GenBank/DDBJ whole genome shotgun (WGS) entry which is preliminary data.</text>
</comment>
<dbReference type="InterPro" id="IPR050463">
    <property type="entry name" value="Gfo/Idh/MocA_oxidrdct_glycsds"/>
</dbReference>
<dbReference type="AlphaFoldDB" id="A0A2S8FBD8"/>